<reference evidence="2 3" key="1">
    <citation type="submission" date="2018-06" db="EMBL/GenBank/DDBJ databases">
        <title>Paenibacillus montanisoli sp. nov., isolated from mountain area soil.</title>
        <authorList>
            <person name="Wu M."/>
        </authorList>
    </citation>
    <scope>NUCLEOTIDE SEQUENCE [LARGE SCALE GENOMIC DNA]</scope>
    <source>
        <strain evidence="2 3">RA17</strain>
    </source>
</reference>
<accession>A0A328TVG2</accession>
<sequence>MTQVTWDDTIRRFLQQAASSNPTPGGGSAAAVVAALGTAMTAMAAHLTQGDKFADVRPEIIAALHALEPLTQECEALLAADIKAFDGYMHALKLPKETADEQASRRDAIHGAAIAAIEVPLRLMEVCRAGLQATHGIAACTNPHVISDLGIGALLLEAAGQSALLTVDINLAGLKDAAKKEQFAARRTALIAEIIQLKERTLAVVRDSI</sequence>
<comment type="caution">
    <text evidence="2">The sequence shown here is derived from an EMBL/GenBank/DDBJ whole genome shotgun (WGS) entry which is preliminary data.</text>
</comment>
<dbReference type="InterPro" id="IPR007044">
    <property type="entry name" value="Cyclodeamin/CycHdrlase"/>
</dbReference>
<evidence type="ECO:0000259" key="1">
    <source>
        <dbReference type="Pfam" id="PF04961"/>
    </source>
</evidence>
<evidence type="ECO:0000313" key="3">
    <source>
        <dbReference type="Proteomes" id="UP000249260"/>
    </source>
</evidence>
<dbReference type="RefSeq" id="WP_112884296.1">
    <property type="nucleotide sequence ID" value="NZ_QLUW01000004.1"/>
</dbReference>
<keyword evidence="2" id="KW-0378">Hydrolase</keyword>
<dbReference type="Gene3D" id="1.20.120.680">
    <property type="entry name" value="Formiminotetrahydrofolate cyclodeaminase monomer, up-and-down helical bundle"/>
    <property type="match status" value="1"/>
</dbReference>
<name>A0A328TVG2_9BACL</name>
<dbReference type="GO" id="GO:0016787">
    <property type="term" value="F:hydrolase activity"/>
    <property type="evidence" value="ECO:0007669"/>
    <property type="project" value="UniProtKB-KW"/>
</dbReference>
<gene>
    <name evidence="2" type="ORF">DL346_20800</name>
</gene>
<dbReference type="EMBL" id="QLUW01000004">
    <property type="protein sequence ID" value="RAP74507.1"/>
    <property type="molecule type" value="Genomic_DNA"/>
</dbReference>
<dbReference type="SUPFAM" id="SSF101262">
    <property type="entry name" value="Methenyltetrahydrofolate cyclohydrolase-like"/>
    <property type="match status" value="1"/>
</dbReference>
<dbReference type="OrthoDB" id="7959174at2"/>
<feature type="domain" description="Cyclodeaminase/cyclohydrolase" evidence="1">
    <location>
        <begin position="9"/>
        <end position="186"/>
    </location>
</feature>
<keyword evidence="3" id="KW-1185">Reference proteome</keyword>
<evidence type="ECO:0000313" key="2">
    <source>
        <dbReference type="EMBL" id="RAP74507.1"/>
    </source>
</evidence>
<dbReference type="AlphaFoldDB" id="A0A328TVG2"/>
<protein>
    <submittedName>
        <fullName evidence="2">Methenyltetrahydrofolate cyclohydrolase</fullName>
    </submittedName>
</protein>
<dbReference type="Pfam" id="PF04961">
    <property type="entry name" value="FTCD_C"/>
    <property type="match status" value="1"/>
</dbReference>
<dbReference type="InterPro" id="IPR036178">
    <property type="entry name" value="Formintransfe-cycloase-like_sf"/>
</dbReference>
<proteinExistence type="predicted"/>
<organism evidence="2 3">
    <name type="scientific">Paenibacillus montanisoli</name>
    <dbReference type="NCBI Taxonomy" id="2081970"/>
    <lineage>
        <taxon>Bacteria</taxon>
        <taxon>Bacillati</taxon>
        <taxon>Bacillota</taxon>
        <taxon>Bacilli</taxon>
        <taxon>Bacillales</taxon>
        <taxon>Paenibacillaceae</taxon>
        <taxon>Paenibacillus</taxon>
    </lineage>
</organism>
<dbReference type="Proteomes" id="UP000249260">
    <property type="component" value="Unassembled WGS sequence"/>
</dbReference>